<evidence type="ECO:0000313" key="1">
    <source>
        <dbReference type="EMBL" id="NNH05278.1"/>
    </source>
</evidence>
<comment type="caution">
    <text evidence="1">The sequence shown here is derived from an EMBL/GenBank/DDBJ whole genome shotgun (WGS) entry which is preliminary data.</text>
</comment>
<proteinExistence type="predicted"/>
<dbReference type="RefSeq" id="WP_167035477.1">
    <property type="nucleotide sequence ID" value="NZ_BAAANA010000002.1"/>
</dbReference>
<gene>
    <name evidence="1" type="ORF">HLA99_15640</name>
</gene>
<organism evidence="1 2">
    <name type="scientific">Microbacterium ulmi</name>
    <dbReference type="NCBI Taxonomy" id="179095"/>
    <lineage>
        <taxon>Bacteria</taxon>
        <taxon>Bacillati</taxon>
        <taxon>Actinomycetota</taxon>
        <taxon>Actinomycetes</taxon>
        <taxon>Micrococcales</taxon>
        <taxon>Microbacteriaceae</taxon>
        <taxon>Microbacterium</taxon>
    </lineage>
</organism>
<accession>A0A7Y2Q326</accession>
<reference evidence="1 2" key="1">
    <citation type="submission" date="2020-05" db="EMBL/GenBank/DDBJ databases">
        <title>MicrobeNet Type strains.</title>
        <authorList>
            <person name="Nicholson A.C."/>
        </authorList>
    </citation>
    <scope>NUCLEOTIDE SEQUENCE [LARGE SCALE GENOMIC DNA]</scope>
    <source>
        <strain evidence="1 2">JCM 14282</strain>
    </source>
</reference>
<evidence type="ECO:0000313" key="2">
    <source>
        <dbReference type="Proteomes" id="UP000543598"/>
    </source>
</evidence>
<name>A0A7Y2Q326_9MICO</name>
<dbReference type="AlphaFoldDB" id="A0A7Y2Q326"/>
<keyword evidence="2" id="KW-1185">Reference proteome</keyword>
<dbReference type="Proteomes" id="UP000543598">
    <property type="component" value="Unassembled WGS sequence"/>
</dbReference>
<dbReference type="EMBL" id="JABEMB010000039">
    <property type="protein sequence ID" value="NNH05278.1"/>
    <property type="molecule type" value="Genomic_DNA"/>
</dbReference>
<protein>
    <submittedName>
        <fullName evidence="1">Uncharacterized protein</fullName>
    </submittedName>
</protein>
<sequence>MLDIIYAAETQFRLDSAQLDRDIARRVAIRDRFASEADDVSARRAPARAARTWPRPIGLAHAEPVCA</sequence>